<proteinExistence type="predicted"/>
<comment type="caution">
    <text evidence="2">The sequence shown here is derived from an EMBL/GenBank/DDBJ whole genome shotgun (WGS) entry which is preliminary data.</text>
</comment>
<evidence type="ECO:0000313" key="3">
    <source>
        <dbReference type="Proteomes" id="UP000288805"/>
    </source>
</evidence>
<feature type="region of interest" description="Disordered" evidence="1">
    <location>
        <begin position="1"/>
        <end position="22"/>
    </location>
</feature>
<sequence>MSSKKKSAPSARVGDAHEKSTDELSVKEFRDRFCIPNGVIVELLNGEDVVSTEKAEQDIIVFSKEQFNAGLRFPCRRWFMEIPPFHQDSTRLHSSQYYPGADGMQHHQHAVQPRPHTVGDSTKGGAKGQVMVRGAWAGSRHPTRPFSPNYSLAIPDRRQGEAVQDAADCAEPNAVVREPQEYVITFSPGRCQRR</sequence>
<dbReference type="AlphaFoldDB" id="A0A438JDZ4"/>
<reference evidence="2 3" key="1">
    <citation type="journal article" date="2018" name="PLoS Genet.">
        <title>Population sequencing reveals clonal diversity and ancestral inbreeding in the grapevine cultivar Chardonnay.</title>
        <authorList>
            <person name="Roach M.J."/>
            <person name="Johnson D.L."/>
            <person name="Bohlmann J."/>
            <person name="van Vuuren H.J."/>
            <person name="Jones S.J."/>
            <person name="Pretorius I.S."/>
            <person name="Schmidt S.A."/>
            <person name="Borneman A.R."/>
        </authorList>
    </citation>
    <scope>NUCLEOTIDE SEQUENCE [LARGE SCALE GENOMIC DNA]</scope>
    <source>
        <strain evidence="3">cv. Chardonnay</strain>
        <tissue evidence="2">Leaf</tissue>
    </source>
</reference>
<name>A0A438JDZ4_VITVI</name>
<dbReference type="Proteomes" id="UP000288805">
    <property type="component" value="Unassembled WGS sequence"/>
</dbReference>
<organism evidence="2 3">
    <name type="scientific">Vitis vinifera</name>
    <name type="common">Grape</name>
    <dbReference type="NCBI Taxonomy" id="29760"/>
    <lineage>
        <taxon>Eukaryota</taxon>
        <taxon>Viridiplantae</taxon>
        <taxon>Streptophyta</taxon>
        <taxon>Embryophyta</taxon>
        <taxon>Tracheophyta</taxon>
        <taxon>Spermatophyta</taxon>
        <taxon>Magnoliopsida</taxon>
        <taxon>eudicotyledons</taxon>
        <taxon>Gunneridae</taxon>
        <taxon>Pentapetalae</taxon>
        <taxon>rosids</taxon>
        <taxon>Vitales</taxon>
        <taxon>Vitaceae</taxon>
        <taxon>Viteae</taxon>
        <taxon>Vitis</taxon>
    </lineage>
</organism>
<accession>A0A438JDZ4</accession>
<dbReference type="EMBL" id="QGNW01000047">
    <property type="protein sequence ID" value="RVX07171.1"/>
    <property type="molecule type" value="Genomic_DNA"/>
</dbReference>
<protein>
    <submittedName>
        <fullName evidence="2">Uncharacterized protein</fullName>
    </submittedName>
</protein>
<feature type="region of interest" description="Disordered" evidence="1">
    <location>
        <begin position="103"/>
        <end position="126"/>
    </location>
</feature>
<evidence type="ECO:0000256" key="1">
    <source>
        <dbReference type="SAM" id="MobiDB-lite"/>
    </source>
</evidence>
<gene>
    <name evidence="2" type="ORF">CK203_053487</name>
</gene>
<evidence type="ECO:0000313" key="2">
    <source>
        <dbReference type="EMBL" id="RVX07171.1"/>
    </source>
</evidence>